<name>A0A6N8EH85_9GAMM</name>
<dbReference type="InterPro" id="IPR013976">
    <property type="entry name" value="HDOD"/>
</dbReference>
<gene>
    <name evidence="2" type="ORF">GJ668_18115</name>
</gene>
<dbReference type="RefSeq" id="WP_155451518.1">
    <property type="nucleotide sequence ID" value="NZ_WNKT01000061.1"/>
</dbReference>
<dbReference type="PROSITE" id="PS51833">
    <property type="entry name" value="HDOD"/>
    <property type="match status" value="1"/>
</dbReference>
<evidence type="ECO:0000259" key="1">
    <source>
        <dbReference type="PROSITE" id="PS51833"/>
    </source>
</evidence>
<evidence type="ECO:0000313" key="3">
    <source>
        <dbReference type="Proteomes" id="UP000434044"/>
    </source>
</evidence>
<evidence type="ECO:0000313" key="2">
    <source>
        <dbReference type="EMBL" id="MTW22970.1"/>
    </source>
</evidence>
<dbReference type="Pfam" id="PF08668">
    <property type="entry name" value="HDOD"/>
    <property type="match status" value="1"/>
</dbReference>
<dbReference type="AlphaFoldDB" id="A0A6N8EH85"/>
<dbReference type="EMBL" id="WNKT01000061">
    <property type="protein sequence ID" value="MTW22970.1"/>
    <property type="molecule type" value="Genomic_DNA"/>
</dbReference>
<protein>
    <submittedName>
        <fullName evidence="2">HDOD domain-containing protein</fullName>
    </submittedName>
</protein>
<comment type="caution">
    <text evidence="2">The sequence shown here is derived from an EMBL/GenBank/DDBJ whole genome shotgun (WGS) entry which is preliminary data.</text>
</comment>
<dbReference type="PANTHER" id="PTHR33525">
    <property type="match status" value="1"/>
</dbReference>
<accession>A0A6N8EH85</accession>
<reference evidence="2 3" key="1">
    <citation type="submission" date="2019-11" db="EMBL/GenBank/DDBJ databases">
        <title>Whole-genome sequence of the anaerobic purple sulfur bacterium Allochromatium palmeri DSM 15591.</title>
        <authorList>
            <person name="Kyndt J.A."/>
            <person name="Meyer T.E."/>
        </authorList>
    </citation>
    <scope>NUCLEOTIDE SEQUENCE [LARGE SCALE GENOMIC DNA]</scope>
    <source>
        <strain evidence="2 3">DSM 15591</strain>
    </source>
</reference>
<dbReference type="Proteomes" id="UP000434044">
    <property type="component" value="Unassembled WGS sequence"/>
</dbReference>
<dbReference type="InterPro" id="IPR052340">
    <property type="entry name" value="RNase_Y/CdgJ"/>
</dbReference>
<dbReference type="SUPFAM" id="SSF109604">
    <property type="entry name" value="HD-domain/PDEase-like"/>
    <property type="match status" value="1"/>
</dbReference>
<feature type="domain" description="HDOD" evidence="1">
    <location>
        <begin position="22"/>
        <end position="209"/>
    </location>
</feature>
<proteinExistence type="predicted"/>
<organism evidence="2 3">
    <name type="scientific">Allochromatium palmeri</name>
    <dbReference type="NCBI Taxonomy" id="231048"/>
    <lineage>
        <taxon>Bacteria</taxon>
        <taxon>Pseudomonadati</taxon>
        <taxon>Pseudomonadota</taxon>
        <taxon>Gammaproteobacteria</taxon>
        <taxon>Chromatiales</taxon>
        <taxon>Chromatiaceae</taxon>
        <taxon>Allochromatium</taxon>
    </lineage>
</organism>
<dbReference type="Gene3D" id="1.10.3210.10">
    <property type="entry name" value="Hypothetical protein af1432"/>
    <property type="match status" value="1"/>
</dbReference>
<sequence>MQTGFGIYAKIAHDIIAGRASLPNLPDAALRIRRAMQDPDCDLARMESIIKTDAGLSGYLIQMANSPMYRGWLATKDLKRALSLFGMEMTRNLCLGYSLRAMFRARDPQLKALLMEHWKRSAHRAAFCAVLAGQVRRISPDRALLAGLLQEIGMPLLYMRLENNPEALSNPEILQELEEAFCANISLTLLDSWGLDKELQEAARSRHDWSREHRGKADLADLVMLINLHELRLENDPTRYLPEMQNLPAYEKIDPGPVSAQGTLVVLDESVDIAAIEATMTS</sequence>
<dbReference type="PANTHER" id="PTHR33525:SF3">
    <property type="entry name" value="RIBONUCLEASE Y"/>
    <property type="match status" value="1"/>
</dbReference>
<dbReference type="OrthoDB" id="598113at2"/>
<keyword evidence="3" id="KW-1185">Reference proteome</keyword>